<name>A0ABZ1T261_9ACTN</name>
<dbReference type="Proteomes" id="UP001432011">
    <property type="component" value="Chromosome"/>
</dbReference>
<evidence type="ECO:0000313" key="3">
    <source>
        <dbReference type="Proteomes" id="UP001432011"/>
    </source>
</evidence>
<reference evidence="2" key="1">
    <citation type="submission" date="2022-10" db="EMBL/GenBank/DDBJ databases">
        <title>The complete genomes of actinobacterial strains from the NBC collection.</title>
        <authorList>
            <person name="Joergensen T.S."/>
            <person name="Alvarez Arevalo M."/>
            <person name="Sterndorff E.B."/>
            <person name="Faurdal D."/>
            <person name="Vuksanovic O."/>
            <person name="Mourched A.-S."/>
            <person name="Charusanti P."/>
            <person name="Shaw S."/>
            <person name="Blin K."/>
            <person name="Weber T."/>
        </authorList>
    </citation>
    <scope>NUCLEOTIDE SEQUENCE</scope>
    <source>
        <strain evidence="2">NBC_00254</strain>
    </source>
</reference>
<proteinExistence type="predicted"/>
<protein>
    <submittedName>
        <fullName evidence="2">Uncharacterized protein</fullName>
    </submittedName>
</protein>
<evidence type="ECO:0000256" key="1">
    <source>
        <dbReference type="SAM" id="MobiDB-lite"/>
    </source>
</evidence>
<organism evidence="2 3">
    <name type="scientific">Microbispora hainanensis</name>
    <dbReference type="NCBI Taxonomy" id="568844"/>
    <lineage>
        <taxon>Bacteria</taxon>
        <taxon>Bacillati</taxon>
        <taxon>Actinomycetota</taxon>
        <taxon>Actinomycetes</taxon>
        <taxon>Streptosporangiales</taxon>
        <taxon>Streptosporangiaceae</taxon>
        <taxon>Microbispora</taxon>
    </lineage>
</organism>
<accession>A0ABZ1T261</accession>
<sequence length="40" mass="4720">MDRYVVMSTISAYRDWPHRPVDETSPLWDGDLDLDPGTRR</sequence>
<keyword evidence="3" id="KW-1185">Reference proteome</keyword>
<evidence type="ECO:0000313" key="2">
    <source>
        <dbReference type="EMBL" id="WUP79405.1"/>
    </source>
</evidence>
<feature type="region of interest" description="Disordered" evidence="1">
    <location>
        <begin position="17"/>
        <end position="40"/>
    </location>
</feature>
<dbReference type="EMBL" id="CP108085">
    <property type="protein sequence ID" value="WUP79405.1"/>
    <property type="molecule type" value="Genomic_DNA"/>
</dbReference>
<dbReference type="RefSeq" id="WP_261986021.1">
    <property type="nucleotide sequence ID" value="NZ_CP108085.1"/>
</dbReference>
<gene>
    <name evidence="2" type="ORF">OG913_03965</name>
</gene>